<feature type="domain" description="Cation-transporting P-type ATPase C-terminal" evidence="2">
    <location>
        <begin position="22"/>
        <end position="66"/>
    </location>
</feature>
<feature type="transmembrane region" description="Helical" evidence="1">
    <location>
        <begin position="53"/>
        <end position="74"/>
    </location>
</feature>
<reference evidence="3 4" key="1">
    <citation type="journal article" date="2010" name="Stand. Genomic Sci.">
        <title>Complete genome sequence of Haloterrigena turkmenica type strain (4k).</title>
        <authorList>
            <person name="Saunders E."/>
            <person name="Tindall B.J."/>
            <person name="Fahnrich R."/>
            <person name="Lapidus A."/>
            <person name="Copeland A."/>
            <person name="Del Rio T.G."/>
            <person name="Lucas S."/>
            <person name="Chen F."/>
            <person name="Tice H."/>
            <person name="Cheng J.F."/>
            <person name="Han C."/>
            <person name="Detter J.C."/>
            <person name="Bruce D."/>
            <person name="Goodwin L."/>
            <person name="Chain P."/>
            <person name="Pitluck S."/>
            <person name="Pati A."/>
            <person name="Ivanova N."/>
            <person name="Mavromatis K."/>
            <person name="Chen A."/>
            <person name="Palaniappan K."/>
            <person name="Land M."/>
            <person name="Hauser L."/>
            <person name="Chang Y.J."/>
            <person name="Jeffries C.D."/>
            <person name="Brettin T."/>
            <person name="Rohde M."/>
            <person name="Goker M."/>
            <person name="Bristow J."/>
            <person name="Eisen J.A."/>
            <person name="Markowitz V."/>
            <person name="Hugenholtz P."/>
            <person name="Klenk H.P."/>
            <person name="Kyrpides N.C."/>
        </authorList>
    </citation>
    <scope>NUCLEOTIDE SEQUENCE [LARGE SCALE GENOMIC DNA]</scope>
    <source>
        <strain evidence="4">ATCC 51198 / DSM 5511 / JCM 9101 / NCIMB 13204 / VKM B-1734 / 4k</strain>
    </source>
</reference>
<organism evidence="3 4">
    <name type="scientific">Haloterrigena turkmenica (strain ATCC 51198 / DSM 5511 / JCM 9101 / NCIMB 13204 / VKM B-1734 / 4k)</name>
    <name type="common">Halococcus turkmenicus</name>
    <dbReference type="NCBI Taxonomy" id="543526"/>
    <lineage>
        <taxon>Archaea</taxon>
        <taxon>Methanobacteriati</taxon>
        <taxon>Methanobacteriota</taxon>
        <taxon>Stenosarchaea group</taxon>
        <taxon>Halobacteria</taxon>
        <taxon>Halobacteriales</taxon>
        <taxon>Natrialbaceae</taxon>
        <taxon>Haloterrigena</taxon>
    </lineage>
</organism>
<sequence>MTTPSPTSLTRAASRPAGASAAAVATSIALQLAVLYMPLNRYFGTVPLDAGDWGLIAAEVVVCLPAYLAVAVLVGRLEP</sequence>
<dbReference type="Gene3D" id="1.20.1110.10">
    <property type="entry name" value="Calcium-transporting ATPase, transmembrane domain"/>
    <property type="match status" value="1"/>
</dbReference>
<evidence type="ECO:0000313" key="4">
    <source>
        <dbReference type="Proteomes" id="UP000001903"/>
    </source>
</evidence>
<keyword evidence="1" id="KW-0472">Membrane</keyword>
<dbReference type="EMBL" id="CP001861">
    <property type="protein sequence ID" value="ADB63090.1"/>
    <property type="molecule type" value="Genomic_DNA"/>
</dbReference>
<dbReference type="SUPFAM" id="SSF81665">
    <property type="entry name" value="Calcium ATPase, transmembrane domain M"/>
    <property type="match status" value="1"/>
</dbReference>
<dbReference type="Pfam" id="PF00689">
    <property type="entry name" value="Cation_ATPase_C"/>
    <property type="match status" value="1"/>
</dbReference>
<keyword evidence="1" id="KW-1133">Transmembrane helix</keyword>
<evidence type="ECO:0000313" key="3">
    <source>
        <dbReference type="EMBL" id="ADB63090.1"/>
    </source>
</evidence>
<feature type="transmembrane region" description="Helical" evidence="1">
    <location>
        <begin position="12"/>
        <end position="33"/>
    </location>
</feature>
<gene>
    <name evidence="3" type="ordered locus">Htur_4271</name>
</gene>
<evidence type="ECO:0000259" key="2">
    <source>
        <dbReference type="Pfam" id="PF00689"/>
    </source>
</evidence>
<keyword evidence="4" id="KW-1185">Reference proteome</keyword>
<geneLocation type="plasmid" evidence="3 4">
    <name>pHTUR01</name>
</geneLocation>
<dbReference type="AlphaFoldDB" id="D2S143"/>
<accession>D2S143</accession>
<dbReference type="KEGG" id="htu:Htur_4271"/>
<evidence type="ECO:0000256" key="1">
    <source>
        <dbReference type="SAM" id="Phobius"/>
    </source>
</evidence>
<keyword evidence="3" id="KW-0614">Plasmid</keyword>
<dbReference type="GeneID" id="8744899"/>
<name>D2S143_HALTV</name>
<dbReference type="RefSeq" id="WP_012945334.1">
    <property type="nucleotide sequence ID" value="NC_013744.1"/>
</dbReference>
<dbReference type="HOGENOM" id="CLU_2597615_0_0_2"/>
<dbReference type="InterPro" id="IPR006068">
    <property type="entry name" value="ATPase_P-typ_cation-transptr_C"/>
</dbReference>
<protein>
    <recommendedName>
        <fullName evidence="2">Cation-transporting P-type ATPase C-terminal domain-containing protein</fullName>
    </recommendedName>
</protein>
<proteinExistence type="predicted"/>
<dbReference type="Proteomes" id="UP000001903">
    <property type="component" value="Plasmid pHTUR01"/>
</dbReference>
<dbReference type="InterPro" id="IPR023298">
    <property type="entry name" value="ATPase_P-typ_TM_dom_sf"/>
</dbReference>
<keyword evidence="1" id="KW-0812">Transmembrane</keyword>